<dbReference type="Gene3D" id="3.30.110.170">
    <property type="entry name" value="Protein of unknown function (DUF541), domain 1"/>
    <property type="match status" value="1"/>
</dbReference>
<protein>
    <submittedName>
        <fullName evidence="2">SIMPL domain-containing protein</fullName>
    </submittedName>
</protein>
<sequence>MQRHAFVAVGLAALLVIAGCSAGSSTTANTPTPSTADSTIRVAGSGSADAEPNQAVVDVAVVATAPDAATARRDLTRNVSRMRTALTDAGVAEDHITTQRYDIRQDRRRPREEGADPQIRYRAMHDFEITVTDPDRVGDIVDTAVANGATEVDDVSFTLSTDRRRELEGRARSAAMADARTKARALASDANLSVTGVNVIRTTRGGSPRAADEGAYATETPVATGAPPTDIESGPVTVRASVQVVYEAAPDGNATAG</sequence>
<organism evidence="2 3">
    <name type="scientific">Haloplanus ruber</name>
    <dbReference type="NCBI Taxonomy" id="869892"/>
    <lineage>
        <taxon>Archaea</taxon>
        <taxon>Methanobacteriati</taxon>
        <taxon>Methanobacteriota</taxon>
        <taxon>Stenosarchaea group</taxon>
        <taxon>Halobacteria</taxon>
        <taxon>Halobacteriales</taxon>
        <taxon>Haloferacaceae</taxon>
        <taxon>Haloplanus</taxon>
    </lineage>
</organism>
<dbReference type="InterPro" id="IPR007497">
    <property type="entry name" value="SIMPL/DUF541"/>
</dbReference>
<evidence type="ECO:0000256" key="1">
    <source>
        <dbReference type="SAM" id="MobiDB-lite"/>
    </source>
</evidence>
<dbReference type="Gene3D" id="3.30.70.2970">
    <property type="entry name" value="Protein of unknown function (DUF541), domain 2"/>
    <property type="match status" value="1"/>
</dbReference>
<dbReference type="InterPro" id="IPR052022">
    <property type="entry name" value="26kDa_periplasmic_antigen"/>
</dbReference>
<keyword evidence="3" id="KW-1185">Reference proteome</keyword>
<evidence type="ECO:0000313" key="2">
    <source>
        <dbReference type="EMBL" id="MFD1634310.1"/>
    </source>
</evidence>
<evidence type="ECO:0000313" key="3">
    <source>
        <dbReference type="Proteomes" id="UP001597075"/>
    </source>
</evidence>
<dbReference type="EMBL" id="JBHUDL010000010">
    <property type="protein sequence ID" value="MFD1634310.1"/>
    <property type="molecule type" value="Genomic_DNA"/>
</dbReference>
<dbReference type="Proteomes" id="UP001597075">
    <property type="component" value="Unassembled WGS sequence"/>
</dbReference>
<comment type="caution">
    <text evidence="2">The sequence shown here is derived from an EMBL/GenBank/DDBJ whole genome shotgun (WGS) entry which is preliminary data.</text>
</comment>
<dbReference type="PROSITE" id="PS51257">
    <property type="entry name" value="PROKAR_LIPOPROTEIN"/>
    <property type="match status" value="1"/>
</dbReference>
<dbReference type="PANTHER" id="PTHR34387">
    <property type="entry name" value="SLR1258 PROTEIN"/>
    <property type="match status" value="1"/>
</dbReference>
<accession>A0ABD6CZJ5</accession>
<dbReference type="PANTHER" id="PTHR34387:SF2">
    <property type="entry name" value="SLR1258 PROTEIN"/>
    <property type="match status" value="1"/>
</dbReference>
<gene>
    <name evidence="2" type="ORF">ACFSBJ_11295</name>
</gene>
<dbReference type="Pfam" id="PF04402">
    <property type="entry name" value="SIMPL"/>
    <property type="match status" value="1"/>
</dbReference>
<dbReference type="RefSeq" id="WP_256404563.1">
    <property type="nucleotide sequence ID" value="NZ_CP187151.1"/>
</dbReference>
<reference evidence="2 3" key="1">
    <citation type="journal article" date="2019" name="Int. J. Syst. Evol. Microbiol.">
        <title>The Global Catalogue of Microorganisms (GCM) 10K type strain sequencing project: providing services to taxonomists for standard genome sequencing and annotation.</title>
        <authorList>
            <consortium name="The Broad Institute Genomics Platform"/>
            <consortium name="The Broad Institute Genome Sequencing Center for Infectious Disease"/>
            <person name="Wu L."/>
            <person name="Ma J."/>
        </authorList>
    </citation>
    <scope>NUCLEOTIDE SEQUENCE [LARGE SCALE GENOMIC DNA]</scope>
    <source>
        <strain evidence="2 3">CGMCC 1.10594</strain>
    </source>
</reference>
<name>A0ABD6CZJ5_9EURY</name>
<proteinExistence type="predicted"/>
<dbReference type="AlphaFoldDB" id="A0ABD6CZJ5"/>
<feature type="region of interest" description="Disordered" evidence="1">
    <location>
        <begin position="203"/>
        <end position="235"/>
    </location>
</feature>